<name>A0A2R6WVZ2_MARPO</name>
<proteinExistence type="predicted"/>
<dbReference type="EMBL" id="KZ772726">
    <property type="protein sequence ID" value="PTQ38028.1"/>
    <property type="molecule type" value="Genomic_DNA"/>
</dbReference>
<keyword evidence="2" id="KW-1185">Reference proteome</keyword>
<dbReference type="Proteomes" id="UP000244005">
    <property type="component" value="Unassembled WGS sequence"/>
</dbReference>
<sequence length="114" mass="12642">MPFGFSVNYQYRAFSHAVGSCTEGVKLTKPDLSSQNPRSKLLATFLGLRDPFSTLQSSLRIISYCLKFSGNMTLSHHALKFPLNCVDVHVSVMLKSVQRVKCHCHAQLSISHSG</sequence>
<gene>
    <name evidence="1" type="ORF">MARPO_0054s0129</name>
</gene>
<evidence type="ECO:0000313" key="1">
    <source>
        <dbReference type="EMBL" id="PTQ38028.1"/>
    </source>
</evidence>
<reference evidence="2" key="1">
    <citation type="journal article" date="2017" name="Cell">
        <title>Insights into land plant evolution garnered from the Marchantia polymorpha genome.</title>
        <authorList>
            <person name="Bowman J.L."/>
            <person name="Kohchi T."/>
            <person name="Yamato K.T."/>
            <person name="Jenkins J."/>
            <person name="Shu S."/>
            <person name="Ishizaki K."/>
            <person name="Yamaoka S."/>
            <person name="Nishihama R."/>
            <person name="Nakamura Y."/>
            <person name="Berger F."/>
            <person name="Adam C."/>
            <person name="Aki S.S."/>
            <person name="Althoff F."/>
            <person name="Araki T."/>
            <person name="Arteaga-Vazquez M.A."/>
            <person name="Balasubrmanian S."/>
            <person name="Barry K."/>
            <person name="Bauer D."/>
            <person name="Boehm C.R."/>
            <person name="Briginshaw L."/>
            <person name="Caballero-Perez J."/>
            <person name="Catarino B."/>
            <person name="Chen F."/>
            <person name="Chiyoda S."/>
            <person name="Chovatia M."/>
            <person name="Davies K.M."/>
            <person name="Delmans M."/>
            <person name="Demura T."/>
            <person name="Dierschke T."/>
            <person name="Dolan L."/>
            <person name="Dorantes-Acosta A.E."/>
            <person name="Eklund D.M."/>
            <person name="Florent S.N."/>
            <person name="Flores-Sandoval E."/>
            <person name="Fujiyama A."/>
            <person name="Fukuzawa H."/>
            <person name="Galik B."/>
            <person name="Grimanelli D."/>
            <person name="Grimwood J."/>
            <person name="Grossniklaus U."/>
            <person name="Hamada T."/>
            <person name="Haseloff J."/>
            <person name="Hetherington A.J."/>
            <person name="Higo A."/>
            <person name="Hirakawa Y."/>
            <person name="Hundley H.N."/>
            <person name="Ikeda Y."/>
            <person name="Inoue K."/>
            <person name="Inoue S.I."/>
            <person name="Ishida S."/>
            <person name="Jia Q."/>
            <person name="Kakita M."/>
            <person name="Kanazawa T."/>
            <person name="Kawai Y."/>
            <person name="Kawashima T."/>
            <person name="Kennedy M."/>
            <person name="Kinose K."/>
            <person name="Kinoshita T."/>
            <person name="Kohara Y."/>
            <person name="Koide E."/>
            <person name="Komatsu K."/>
            <person name="Kopischke S."/>
            <person name="Kubo M."/>
            <person name="Kyozuka J."/>
            <person name="Lagercrantz U."/>
            <person name="Lin S.S."/>
            <person name="Lindquist E."/>
            <person name="Lipzen A.M."/>
            <person name="Lu C.W."/>
            <person name="De Luna E."/>
            <person name="Martienssen R.A."/>
            <person name="Minamino N."/>
            <person name="Mizutani M."/>
            <person name="Mizutani M."/>
            <person name="Mochizuki N."/>
            <person name="Monte I."/>
            <person name="Mosher R."/>
            <person name="Nagasaki H."/>
            <person name="Nakagami H."/>
            <person name="Naramoto S."/>
            <person name="Nishitani K."/>
            <person name="Ohtani M."/>
            <person name="Okamoto T."/>
            <person name="Okumura M."/>
            <person name="Phillips J."/>
            <person name="Pollak B."/>
            <person name="Reinders A."/>
            <person name="Rovekamp M."/>
            <person name="Sano R."/>
            <person name="Sawa S."/>
            <person name="Schmid M.W."/>
            <person name="Shirakawa M."/>
            <person name="Solano R."/>
            <person name="Spunde A."/>
            <person name="Suetsugu N."/>
            <person name="Sugano S."/>
            <person name="Sugiyama A."/>
            <person name="Sun R."/>
            <person name="Suzuki Y."/>
            <person name="Takenaka M."/>
            <person name="Takezawa D."/>
            <person name="Tomogane H."/>
            <person name="Tsuzuki M."/>
            <person name="Ueda T."/>
            <person name="Umeda M."/>
            <person name="Ward J.M."/>
            <person name="Watanabe Y."/>
            <person name="Yazaki K."/>
            <person name="Yokoyama R."/>
            <person name="Yoshitake Y."/>
            <person name="Yotsui I."/>
            <person name="Zachgo S."/>
            <person name="Schmutz J."/>
        </authorList>
    </citation>
    <scope>NUCLEOTIDE SEQUENCE [LARGE SCALE GENOMIC DNA]</scope>
    <source>
        <strain evidence="2">Tak-1</strain>
    </source>
</reference>
<organism evidence="1 2">
    <name type="scientific">Marchantia polymorpha</name>
    <name type="common">Common liverwort</name>
    <name type="synonym">Marchantia aquatica</name>
    <dbReference type="NCBI Taxonomy" id="3197"/>
    <lineage>
        <taxon>Eukaryota</taxon>
        <taxon>Viridiplantae</taxon>
        <taxon>Streptophyta</taxon>
        <taxon>Embryophyta</taxon>
        <taxon>Marchantiophyta</taxon>
        <taxon>Marchantiopsida</taxon>
        <taxon>Marchantiidae</taxon>
        <taxon>Marchantiales</taxon>
        <taxon>Marchantiaceae</taxon>
        <taxon>Marchantia</taxon>
    </lineage>
</organism>
<protein>
    <submittedName>
        <fullName evidence="1">Uncharacterized protein</fullName>
    </submittedName>
</protein>
<evidence type="ECO:0000313" key="2">
    <source>
        <dbReference type="Proteomes" id="UP000244005"/>
    </source>
</evidence>
<dbReference type="Gramene" id="Mp4g16620.1">
    <property type="protein sequence ID" value="Mp4g16620.1.cds"/>
    <property type="gene ID" value="Mp4g16620"/>
</dbReference>
<dbReference type="AlphaFoldDB" id="A0A2R6WVZ2"/>
<accession>A0A2R6WVZ2</accession>